<dbReference type="InterPro" id="IPR007351">
    <property type="entry name" value="YjbR"/>
</dbReference>
<dbReference type="InterPro" id="IPR038056">
    <property type="entry name" value="YjbR-like_sf"/>
</dbReference>
<dbReference type="SUPFAM" id="SSF142906">
    <property type="entry name" value="YjbR-like"/>
    <property type="match status" value="1"/>
</dbReference>
<gene>
    <name evidence="1" type="ORF">GCM10007167_17530</name>
</gene>
<dbReference type="Proteomes" id="UP000636453">
    <property type="component" value="Unassembled WGS sequence"/>
</dbReference>
<reference evidence="1" key="2">
    <citation type="submission" date="2020-09" db="EMBL/GenBank/DDBJ databases">
        <authorList>
            <person name="Sun Q."/>
            <person name="Kim S."/>
        </authorList>
    </citation>
    <scope>NUCLEOTIDE SEQUENCE</scope>
    <source>
        <strain evidence="1">KCTC 32020</strain>
    </source>
</reference>
<sequence length="116" mass="13222">MDERTLREWTAPWPGVAAEVKWEDDLAFGVAGRMFCVLCLRGADAGRISFKVDDDRFLAMTDRPGFAPAPYLARAKWVTLARPQDVPAAELRTLVRRSYELVRARLTKKQQRELAD</sequence>
<dbReference type="PANTHER" id="PTHR35145:SF1">
    <property type="entry name" value="CYTOPLASMIC PROTEIN"/>
    <property type="match status" value="1"/>
</dbReference>
<evidence type="ECO:0000313" key="2">
    <source>
        <dbReference type="Proteomes" id="UP000636453"/>
    </source>
</evidence>
<reference evidence="1" key="1">
    <citation type="journal article" date="2014" name="Int. J. Syst. Evol. Microbiol.">
        <title>Complete genome sequence of Corynebacterium casei LMG S-19264T (=DSM 44701T), isolated from a smear-ripened cheese.</title>
        <authorList>
            <consortium name="US DOE Joint Genome Institute (JGI-PGF)"/>
            <person name="Walter F."/>
            <person name="Albersmeier A."/>
            <person name="Kalinowski J."/>
            <person name="Ruckert C."/>
        </authorList>
    </citation>
    <scope>NUCLEOTIDE SEQUENCE</scope>
    <source>
        <strain evidence="1">KCTC 32020</strain>
    </source>
</reference>
<dbReference type="Pfam" id="PF04237">
    <property type="entry name" value="YjbR"/>
    <property type="match status" value="1"/>
</dbReference>
<protein>
    <recommendedName>
        <fullName evidence="3">MmcQ/YjbR family DNA-binding protein</fullName>
    </recommendedName>
</protein>
<organism evidence="1 2">
    <name type="scientific">Vulcaniibacterium thermophilum</name>
    <dbReference type="NCBI Taxonomy" id="1169913"/>
    <lineage>
        <taxon>Bacteria</taxon>
        <taxon>Pseudomonadati</taxon>
        <taxon>Pseudomonadota</taxon>
        <taxon>Gammaproteobacteria</taxon>
        <taxon>Lysobacterales</taxon>
        <taxon>Lysobacteraceae</taxon>
        <taxon>Vulcaniibacterium</taxon>
    </lineage>
</organism>
<dbReference type="RefSeq" id="WP_146475021.1">
    <property type="nucleotide sequence ID" value="NZ_BNCF01000008.1"/>
</dbReference>
<dbReference type="Gene3D" id="3.90.1150.30">
    <property type="match status" value="1"/>
</dbReference>
<proteinExistence type="predicted"/>
<keyword evidence="2" id="KW-1185">Reference proteome</keyword>
<dbReference type="OrthoDB" id="9804614at2"/>
<evidence type="ECO:0008006" key="3">
    <source>
        <dbReference type="Google" id="ProtNLM"/>
    </source>
</evidence>
<dbReference type="InterPro" id="IPR058532">
    <property type="entry name" value="YjbR/MT2646/Rv2570-like"/>
</dbReference>
<name>A0A918Z4G0_9GAMM</name>
<dbReference type="PANTHER" id="PTHR35145">
    <property type="entry name" value="CYTOPLASMIC PROTEIN-RELATED"/>
    <property type="match status" value="1"/>
</dbReference>
<evidence type="ECO:0000313" key="1">
    <source>
        <dbReference type="EMBL" id="GHE35736.1"/>
    </source>
</evidence>
<dbReference type="EMBL" id="BNCF01000008">
    <property type="protein sequence ID" value="GHE35736.1"/>
    <property type="molecule type" value="Genomic_DNA"/>
</dbReference>
<dbReference type="AlphaFoldDB" id="A0A918Z4G0"/>
<accession>A0A918Z4G0</accession>
<comment type="caution">
    <text evidence="1">The sequence shown here is derived from an EMBL/GenBank/DDBJ whole genome shotgun (WGS) entry which is preliminary data.</text>
</comment>